<dbReference type="GO" id="GO:0007018">
    <property type="term" value="P:microtubule-based movement"/>
    <property type="evidence" value="ECO:0007669"/>
    <property type="project" value="InterPro"/>
</dbReference>
<feature type="coiled-coil region" evidence="11">
    <location>
        <begin position="600"/>
        <end position="655"/>
    </location>
</feature>
<dbReference type="Pfam" id="PF00225">
    <property type="entry name" value="Kinesin"/>
    <property type="match status" value="1"/>
</dbReference>
<evidence type="ECO:0000313" key="15">
    <source>
        <dbReference type="Proteomes" id="UP000014254"/>
    </source>
</evidence>
<evidence type="ECO:0000256" key="11">
    <source>
        <dbReference type="SAM" id="Coils"/>
    </source>
</evidence>
<dbReference type="VEuPathDB" id="FungiDB:HMPREF1544_03995"/>
<evidence type="ECO:0000256" key="3">
    <source>
        <dbReference type="ARBA" id="ARBA00022701"/>
    </source>
</evidence>
<dbReference type="Gene3D" id="3.40.850.10">
    <property type="entry name" value="Kinesin motor domain"/>
    <property type="match status" value="1"/>
</dbReference>
<dbReference type="GO" id="GO:0003777">
    <property type="term" value="F:microtubule motor activity"/>
    <property type="evidence" value="ECO:0007669"/>
    <property type="project" value="InterPro"/>
</dbReference>
<dbReference type="InterPro" id="IPR059182">
    <property type="entry name" value="Khc_C"/>
</dbReference>
<evidence type="ECO:0000313" key="14">
    <source>
        <dbReference type="EMBL" id="EPB89128.1"/>
    </source>
</evidence>
<dbReference type="SUPFAM" id="SSF52540">
    <property type="entry name" value="P-loop containing nucleoside triphosphate hydrolases"/>
    <property type="match status" value="1"/>
</dbReference>
<dbReference type="FunCoup" id="S2K1S6">
    <property type="interactions" value="750"/>
</dbReference>
<reference evidence="15" key="1">
    <citation type="submission" date="2013-05" db="EMBL/GenBank/DDBJ databases">
        <title>The Genome sequence of Mucor circinelloides f. circinelloides 1006PhL.</title>
        <authorList>
            <consortium name="The Broad Institute Genomics Platform"/>
            <person name="Cuomo C."/>
            <person name="Earl A."/>
            <person name="Findley K."/>
            <person name="Lee S.C."/>
            <person name="Walker B."/>
            <person name="Young S."/>
            <person name="Zeng Q."/>
            <person name="Gargeya S."/>
            <person name="Fitzgerald M."/>
            <person name="Haas B."/>
            <person name="Abouelleil A."/>
            <person name="Allen A.W."/>
            <person name="Alvarado L."/>
            <person name="Arachchi H.M."/>
            <person name="Berlin A.M."/>
            <person name="Chapman S.B."/>
            <person name="Gainer-Dewar J."/>
            <person name="Goldberg J."/>
            <person name="Griggs A."/>
            <person name="Gujja S."/>
            <person name="Hansen M."/>
            <person name="Howarth C."/>
            <person name="Imamovic A."/>
            <person name="Ireland A."/>
            <person name="Larimer J."/>
            <person name="McCowan C."/>
            <person name="Murphy C."/>
            <person name="Pearson M."/>
            <person name="Poon T.W."/>
            <person name="Priest M."/>
            <person name="Roberts A."/>
            <person name="Saif S."/>
            <person name="Shea T."/>
            <person name="Sisk P."/>
            <person name="Sykes S."/>
            <person name="Wortman J."/>
            <person name="Nusbaum C."/>
            <person name="Birren B."/>
        </authorList>
    </citation>
    <scope>NUCLEOTIDE SEQUENCE [LARGE SCALE GENOMIC DNA]</scope>
    <source>
        <strain evidence="15">1006PhL</strain>
    </source>
</reference>
<dbReference type="InterPro" id="IPR027640">
    <property type="entry name" value="Kinesin-like_fam"/>
</dbReference>
<dbReference type="STRING" id="1220926.S2K1S6"/>
<feature type="compositionally biased region" description="Basic and acidic residues" evidence="12">
    <location>
        <begin position="921"/>
        <end position="937"/>
    </location>
</feature>
<keyword evidence="2" id="KW-0963">Cytoplasm</keyword>
<evidence type="ECO:0000256" key="12">
    <source>
        <dbReference type="SAM" id="MobiDB-lite"/>
    </source>
</evidence>
<evidence type="ECO:0000259" key="13">
    <source>
        <dbReference type="PROSITE" id="PS50067"/>
    </source>
</evidence>
<dbReference type="PANTHER" id="PTHR47968">
    <property type="entry name" value="CENTROMERE PROTEIN E"/>
    <property type="match status" value="1"/>
</dbReference>
<proteinExistence type="inferred from homology"/>
<feature type="domain" description="Kinesin motor" evidence="13">
    <location>
        <begin position="5"/>
        <end position="328"/>
    </location>
</feature>
<keyword evidence="15" id="KW-1185">Reference proteome</keyword>
<dbReference type="eggNOG" id="KOG0240">
    <property type="taxonomic scope" value="Eukaryota"/>
</dbReference>
<dbReference type="PROSITE" id="PS00411">
    <property type="entry name" value="KINESIN_MOTOR_1"/>
    <property type="match status" value="1"/>
</dbReference>
<dbReference type="OrthoDB" id="3176171at2759"/>
<dbReference type="InterPro" id="IPR001752">
    <property type="entry name" value="Kinesin_motor_dom"/>
</dbReference>
<evidence type="ECO:0000256" key="8">
    <source>
        <dbReference type="ARBA" id="ARBA00023212"/>
    </source>
</evidence>
<keyword evidence="4 9" id="KW-0547">Nucleotide-binding</keyword>
<comment type="similarity">
    <text evidence="9 10">Belongs to the TRAFAC class myosin-kinesin ATPase superfamily. Kinesin family.</text>
</comment>
<keyword evidence="8" id="KW-0206">Cytoskeleton</keyword>
<dbReference type="Proteomes" id="UP000014254">
    <property type="component" value="Unassembled WGS sequence"/>
</dbReference>
<evidence type="ECO:0000256" key="5">
    <source>
        <dbReference type="ARBA" id="ARBA00022840"/>
    </source>
</evidence>
<sequence>MSGNNIKVVCRFRPQNKLEIREGGVPIVEISEDGTGISLKGKDTNTFSFDKCFGSNTRQQEIFEYSIKSIVDDVVAGYNGTVFAYGQTGSGKTYTMMGSSIDDPENKGIIPRIIEQIFTSIQQAPINMEFTVKVAYMEIYMERVKDLLVPQNDNLPIHEDKVKGVYVKGIKEVYVSDTSEVYDVMRIGGDNRVVASTNMNAESSRSHSIVLTTITQKNLDTGAAKSGKLYLVDLAGSEKVGKTGASGQTLEEAKKINKSLTALGMVINSLTDGKSSHVPYRDSKLTRILQESLGGNSRTTLIINCSPSSYNEAESISTLRFGARAKTIKNKAKVNADLSPAELKALLKRVKGDAVSYKAYISALENEISMWRLGKVVPENNWASMDSAKAKPVAAAAAAAAANTAPITPPQTPAPAFKLSVDDDSRPSTPAMVLGNDEKEEFIKREQELLEQITEKAAELANREKQVAEIQEMLEELKENEKELSNNNKLLSSELSEAQVQLEKESYEKKEGEINIDSLKEANLEYMSELEELKATLARLEAEESKNVEQLQATEEAMVSAFDNLCSLDSMLNTQQENAQEKKQGIEADLDIKDITPEAITKLRQELQTTKAMIEQHKVTITNLEQERDSLSQKRDDLELRFSNLEVDYEELLDKTIAMEEMDVKQTSDIAESISELKTKLESQFIMKSQVQQKEIDSLKADMEKKTKEEERLMSAMNELQAANDKLVKMRQEPGLSAISKEATEQKERELERMRKAMAQELADFETMKKVLMRDLQARCERVVELELTLDEVRIQQSNMIKATSNKAQQKKMFLLERNLDQLTTVQKQLVEQNSHLKKESALSERKLSARNERIQNLEYLLQEARNKLLTQNDKFESQLQAVRGRLEQARTHKSQGNSMLNFNRIAKPLRGGGAAVESLQEEKLPEKREKRTSWFR</sequence>
<evidence type="ECO:0000256" key="4">
    <source>
        <dbReference type="ARBA" id="ARBA00022741"/>
    </source>
</evidence>
<dbReference type="PROSITE" id="PS50067">
    <property type="entry name" value="KINESIN_MOTOR_2"/>
    <property type="match status" value="1"/>
</dbReference>
<dbReference type="GO" id="GO:0008017">
    <property type="term" value="F:microtubule binding"/>
    <property type="evidence" value="ECO:0007669"/>
    <property type="project" value="InterPro"/>
</dbReference>
<dbReference type="InterPro" id="IPR027417">
    <property type="entry name" value="P-loop_NTPase"/>
</dbReference>
<evidence type="ECO:0000256" key="10">
    <source>
        <dbReference type="RuleBase" id="RU000394"/>
    </source>
</evidence>
<keyword evidence="5 9" id="KW-0067">ATP-binding</keyword>
<feature type="region of interest" description="Disordered" evidence="12">
    <location>
        <begin position="914"/>
        <end position="937"/>
    </location>
</feature>
<feature type="coiled-coil region" evidence="11">
    <location>
        <begin position="820"/>
        <end position="893"/>
    </location>
</feature>
<dbReference type="CDD" id="cd23649">
    <property type="entry name" value="Khc_CBD_cc"/>
    <property type="match status" value="1"/>
</dbReference>
<dbReference type="EMBL" id="KE123939">
    <property type="protein sequence ID" value="EPB89128.1"/>
    <property type="molecule type" value="Genomic_DNA"/>
</dbReference>
<dbReference type="InterPro" id="IPR019821">
    <property type="entry name" value="Kinesin_motor_CS"/>
</dbReference>
<keyword evidence="6 11" id="KW-0175">Coiled coil</keyword>
<feature type="coiled-coil region" evidence="11">
    <location>
        <begin position="436"/>
        <end position="557"/>
    </location>
</feature>
<dbReference type="GO" id="GO:0005874">
    <property type="term" value="C:microtubule"/>
    <property type="evidence" value="ECO:0007669"/>
    <property type="project" value="UniProtKB-KW"/>
</dbReference>
<evidence type="ECO:0000256" key="7">
    <source>
        <dbReference type="ARBA" id="ARBA00023175"/>
    </source>
</evidence>
<accession>S2K1S6</accession>
<dbReference type="OMA" id="DSKSREC"/>
<evidence type="ECO:0000256" key="9">
    <source>
        <dbReference type="PROSITE-ProRule" id="PRU00283"/>
    </source>
</evidence>
<keyword evidence="7 9" id="KW-0505">Motor protein</keyword>
<dbReference type="PANTHER" id="PTHR47968:SF75">
    <property type="entry name" value="CENTROMERE-ASSOCIATED PROTEIN E"/>
    <property type="match status" value="1"/>
</dbReference>
<feature type="coiled-coil region" evidence="11">
    <location>
        <begin position="689"/>
        <end position="768"/>
    </location>
</feature>
<dbReference type="InParanoid" id="S2K1S6"/>
<comment type="subcellular location">
    <subcellularLocation>
        <location evidence="1">Cytoplasm</location>
        <location evidence="1">Cytoskeleton</location>
    </subcellularLocation>
</comment>
<dbReference type="AlphaFoldDB" id="S2K1S6"/>
<organism evidence="14 15">
    <name type="scientific">Mucor circinelloides f. circinelloides (strain 1006PhL)</name>
    <name type="common">Mucormycosis agent</name>
    <name type="synonym">Calyptromyces circinelloides</name>
    <dbReference type="NCBI Taxonomy" id="1220926"/>
    <lineage>
        <taxon>Eukaryota</taxon>
        <taxon>Fungi</taxon>
        <taxon>Fungi incertae sedis</taxon>
        <taxon>Mucoromycota</taxon>
        <taxon>Mucoromycotina</taxon>
        <taxon>Mucoromycetes</taxon>
        <taxon>Mucorales</taxon>
        <taxon>Mucorineae</taxon>
        <taxon>Mucoraceae</taxon>
        <taxon>Mucor</taxon>
    </lineage>
</organism>
<dbReference type="InterPro" id="IPR036961">
    <property type="entry name" value="Kinesin_motor_dom_sf"/>
</dbReference>
<dbReference type="GO" id="GO:0005524">
    <property type="term" value="F:ATP binding"/>
    <property type="evidence" value="ECO:0007669"/>
    <property type="project" value="UniProtKB-UniRule"/>
</dbReference>
<dbReference type="FunFam" id="3.40.850.10:FF:000031">
    <property type="entry name" value="Kinesin-like protein"/>
    <property type="match status" value="1"/>
</dbReference>
<name>S2K1S6_MUCC1</name>
<evidence type="ECO:0000256" key="2">
    <source>
        <dbReference type="ARBA" id="ARBA00022490"/>
    </source>
</evidence>
<dbReference type="PRINTS" id="PR00380">
    <property type="entry name" value="KINESINHEAVY"/>
</dbReference>
<protein>
    <recommendedName>
        <fullName evidence="10">Kinesin-like protein</fullName>
    </recommendedName>
</protein>
<dbReference type="SMART" id="SM00129">
    <property type="entry name" value="KISc"/>
    <property type="match status" value="1"/>
</dbReference>
<feature type="binding site" evidence="9">
    <location>
        <begin position="86"/>
        <end position="93"/>
    </location>
    <ligand>
        <name>ATP</name>
        <dbReference type="ChEBI" id="CHEBI:30616"/>
    </ligand>
</feature>
<gene>
    <name evidence="14" type="ORF">HMPREF1544_03995</name>
</gene>
<evidence type="ECO:0000256" key="1">
    <source>
        <dbReference type="ARBA" id="ARBA00004245"/>
    </source>
</evidence>
<keyword evidence="3 10" id="KW-0493">Microtubule</keyword>
<evidence type="ECO:0000256" key="6">
    <source>
        <dbReference type="ARBA" id="ARBA00023054"/>
    </source>
</evidence>
<dbReference type="CDD" id="cd01369">
    <property type="entry name" value="KISc_KHC_KIF5"/>
    <property type="match status" value="1"/>
</dbReference>